<dbReference type="GO" id="GO:1901678">
    <property type="term" value="P:iron coordination entity transport"/>
    <property type="evidence" value="ECO:0007669"/>
    <property type="project" value="UniProtKB-ARBA"/>
</dbReference>
<dbReference type="STRING" id="2045.KR76_23865"/>
<accession>A0A0A1DRV6</accession>
<evidence type="ECO:0000256" key="4">
    <source>
        <dbReference type="ARBA" id="ARBA00022729"/>
    </source>
</evidence>
<keyword evidence="3" id="KW-0813">Transport</keyword>
<dbReference type="InterPro" id="IPR002491">
    <property type="entry name" value="ABC_transptr_periplasmic_BD"/>
</dbReference>
<dbReference type="Proteomes" id="UP000030300">
    <property type="component" value="Chromosome"/>
</dbReference>
<dbReference type="Gene3D" id="3.40.50.1980">
    <property type="entry name" value="Nitrogenase molybdenum iron protein domain"/>
    <property type="match status" value="2"/>
</dbReference>
<dbReference type="InterPro" id="IPR051313">
    <property type="entry name" value="Bact_iron-sidero_bind"/>
</dbReference>
<reference evidence="6 7" key="1">
    <citation type="journal article" date="2015" name="Genome Announc.">
        <title>Complete Genome Sequence of Steroid-Transforming Nocardioides simplex VKM Ac-2033D.</title>
        <authorList>
            <person name="Shtratnikova V.Y."/>
            <person name="Schelkunov M.I."/>
            <person name="Pekov Y.A."/>
            <person name="Fokina V.V."/>
            <person name="Logacheva M.D."/>
            <person name="Sokolov S.L."/>
            <person name="Bragin E.Y."/>
            <person name="Ashapkin V.V."/>
            <person name="Donova M.V."/>
        </authorList>
    </citation>
    <scope>NUCLEOTIDE SEQUENCE [LARGE SCALE GENOMIC DNA]</scope>
    <source>
        <strain evidence="6 7">VKM Ac-2033D</strain>
    </source>
</reference>
<protein>
    <submittedName>
        <fullName evidence="6">Periplasmic component of ABC-type Fe3+-siderophore transport system</fullName>
    </submittedName>
</protein>
<dbReference type="KEGG" id="psim:KR76_23865"/>
<proteinExistence type="inferred from homology"/>
<dbReference type="AlphaFoldDB" id="A0A0A1DRV6"/>
<dbReference type="CDD" id="cd01146">
    <property type="entry name" value="FhuD"/>
    <property type="match status" value="1"/>
</dbReference>
<dbReference type="GO" id="GO:0030288">
    <property type="term" value="C:outer membrane-bounded periplasmic space"/>
    <property type="evidence" value="ECO:0007669"/>
    <property type="project" value="TreeGrafter"/>
</dbReference>
<sequence>MVAVLATVLAACGGSSPEGQGADGGGYTVEHALGETRIDARPERVVVIDSPHLDALVALGVTPVGATESGAGEGLPGYLGDAVADTEVVGLTAEPDIDAIANLAPDLIIGSKVRHEAIYDELSAIAPTVFSENSGTDWQEQARTTAAALDRSPDMEHLLDDLARRAAAVGTTLGAQGKTASVVRFRPDNFRLYGPDSFSGSILAQVGFELGDHDWNEYSMVELSPERYDEIDGDVIFFANPGGDPKATTMATVTGLWADLPAVAEGRAHAVEDETWMVGIGVVGATTMLDQLEKLLG</sequence>
<keyword evidence="7" id="KW-1185">Reference proteome</keyword>
<feature type="domain" description="Fe/B12 periplasmic-binding" evidence="5">
    <location>
        <begin position="44"/>
        <end position="297"/>
    </location>
</feature>
<name>A0A0A1DRV6_NOCSI</name>
<gene>
    <name evidence="6" type="ORF">KR76_23865</name>
</gene>
<evidence type="ECO:0000259" key="5">
    <source>
        <dbReference type="PROSITE" id="PS50983"/>
    </source>
</evidence>
<dbReference type="PANTHER" id="PTHR30532">
    <property type="entry name" value="IRON III DICITRATE-BINDING PERIPLASMIC PROTEIN"/>
    <property type="match status" value="1"/>
</dbReference>
<dbReference type="Pfam" id="PF01497">
    <property type="entry name" value="Peripla_BP_2"/>
    <property type="match status" value="1"/>
</dbReference>
<dbReference type="PROSITE" id="PS50983">
    <property type="entry name" value="FE_B12_PBP"/>
    <property type="match status" value="1"/>
</dbReference>
<comment type="similarity">
    <text evidence="2">Belongs to the bacterial solute-binding protein 8 family.</text>
</comment>
<dbReference type="eggNOG" id="COG0614">
    <property type="taxonomic scope" value="Bacteria"/>
</dbReference>
<evidence type="ECO:0000313" key="6">
    <source>
        <dbReference type="EMBL" id="AIY20151.2"/>
    </source>
</evidence>
<evidence type="ECO:0000256" key="1">
    <source>
        <dbReference type="ARBA" id="ARBA00004196"/>
    </source>
</evidence>
<dbReference type="EMBL" id="CP009896">
    <property type="protein sequence ID" value="AIY20151.2"/>
    <property type="molecule type" value="Genomic_DNA"/>
</dbReference>
<dbReference type="SUPFAM" id="SSF53807">
    <property type="entry name" value="Helical backbone' metal receptor"/>
    <property type="match status" value="1"/>
</dbReference>
<evidence type="ECO:0000313" key="7">
    <source>
        <dbReference type="Proteomes" id="UP000030300"/>
    </source>
</evidence>
<dbReference type="HOGENOM" id="CLU_038034_0_2_11"/>
<dbReference type="PANTHER" id="PTHR30532:SF25">
    <property type="entry name" value="IRON(III) DICITRATE-BINDING PERIPLASMIC PROTEIN"/>
    <property type="match status" value="1"/>
</dbReference>
<evidence type="ECO:0000256" key="2">
    <source>
        <dbReference type="ARBA" id="ARBA00008814"/>
    </source>
</evidence>
<comment type="subcellular location">
    <subcellularLocation>
        <location evidence="1">Cell envelope</location>
    </subcellularLocation>
</comment>
<organism evidence="6 7">
    <name type="scientific">Nocardioides simplex</name>
    <name type="common">Arthrobacter simplex</name>
    <dbReference type="NCBI Taxonomy" id="2045"/>
    <lineage>
        <taxon>Bacteria</taxon>
        <taxon>Bacillati</taxon>
        <taxon>Actinomycetota</taxon>
        <taxon>Actinomycetes</taxon>
        <taxon>Propionibacteriales</taxon>
        <taxon>Nocardioidaceae</taxon>
        <taxon>Pimelobacter</taxon>
    </lineage>
</organism>
<evidence type="ECO:0000256" key="3">
    <source>
        <dbReference type="ARBA" id="ARBA00022448"/>
    </source>
</evidence>
<keyword evidence="4" id="KW-0732">Signal</keyword>